<proteinExistence type="predicted"/>
<evidence type="ECO:0000313" key="1">
    <source>
        <dbReference type="EMBL" id="QGT95492.1"/>
    </source>
</evidence>
<dbReference type="AlphaFoldDB" id="A0AA92IM72"/>
<dbReference type="Proteomes" id="UP000427820">
    <property type="component" value="Chromosome"/>
</dbReference>
<evidence type="ECO:0000313" key="2">
    <source>
        <dbReference type="Proteomes" id="UP000427820"/>
    </source>
</evidence>
<dbReference type="KEGG" id="panm:D3795_04550"/>
<dbReference type="InterPro" id="IPR021352">
    <property type="entry name" value="DUF2971"/>
</dbReference>
<dbReference type="EMBL" id="CP032551">
    <property type="protein sequence ID" value="QGT95492.1"/>
    <property type="molecule type" value="Genomic_DNA"/>
</dbReference>
<sequence>MKNLIYMHDECLDKQVYRIFKKEHLLQLFKQEKNILAHPSKWDDPFENLLMKSKIQSEKSTLETEYPFHENTYGQCWTLNSASDAMWRIYSPDFAGIRVRTTIRKLLSSIEAAHPPLGYMTSGIGKVQYWSQKKLIDFGLEIFSDLGIANINIFKSLLIKRRAFSHEREVRLLYHDVFRRAKNSLYSYPVSPCELIDQLMLDPRLTAKEAALLKDELFEVTGFPKGRIKRSLLYAVPEPLVFRISE</sequence>
<dbReference type="Pfam" id="PF11185">
    <property type="entry name" value="DUF2971"/>
    <property type="match status" value="1"/>
</dbReference>
<dbReference type="RefSeq" id="WP_156266625.1">
    <property type="nucleotide sequence ID" value="NZ_CP032551.1"/>
</dbReference>
<gene>
    <name evidence="1" type="ORF">D3795_04550</name>
</gene>
<reference evidence="1 2" key="1">
    <citation type="submission" date="2018-09" db="EMBL/GenBank/DDBJ databases">
        <title>Whole genome sequencing of Idiomarina andamanensis W-5T (LMG 29773T= JCM 31645T).</title>
        <authorList>
            <person name="Das S.K."/>
        </authorList>
    </citation>
    <scope>NUCLEOTIDE SEQUENCE [LARGE SCALE GENOMIC DNA]</scope>
    <source>
        <strain evidence="1 2">W-5T</strain>
    </source>
</reference>
<keyword evidence="2" id="KW-1185">Reference proteome</keyword>
<accession>A0AA92IM72</accession>
<organism evidence="1 2">
    <name type="scientific">Pseudidiomarina andamanensis</name>
    <dbReference type="NCBI Taxonomy" id="1940690"/>
    <lineage>
        <taxon>Bacteria</taxon>
        <taxon>Pseudomonadati</taxon>
        <taxon>Pseudomonadota</taxon>
        <taxon>Gammaproteobacteria</taxon>
        <taxon>Alteromonadales</taxon>
        <taxon>Idiomarinaceae</taxon>
        <taxon>Pseudidiomarina</taxon>
    </lineage>
</organism>
<name>A0AA92IM72_9GAMM</name>
<protein>
    <submittedName>
        <fullName evidence="1">DUF2971 domain-containing protein</fullName>
    </submittedName>
</protein>